<gene>
    <name evidence="2" type="ORF">N0V89_002417</name>
</gene>
<protein>
    <submittedName>
        <fullName evidence="2">Uncharacterized protein</fullName>
    </submittedName>
</protein>
<dbReference type="OrthoDB" id="3747593at2759"/>
<proteinExistence type="predicted"/>
<organism evidence="2 3">
    <name type="scientific">Didymosphaeria variabile</name>
    <dbReference type="NCBI Taxonomy" id="1932322"/>
    <lineage>
        <taxon>Eukaryota</taxon>
        <taxon>Fungi</taxon>
        <taxon>Dikarya</taxon>
        <taxon>Ascomycota</taxon>
        <taxon>Pezizomycotina</taxon>
        <taxon>Dothideomycetes</taxon>
        <taxon>Pleosporomycetidae</taxon>
        <taxon>Pleosporales</taxon>
        <taxon>Massarineae</taxon>
        <taxon>Didymosphaeriaceae</taxon>
        <taxon>Didymosphaeria</taxon>
    </lineage>
</organism>
<feature type="region of interest" description="Disordered" evidence="1">
    <location>
        <begin position="232"/>
        <end position="266"/>
    </location>
</feature>
<comment type="caution">
    <text evidence="2">The sequence shown here is derived from an EMBL/GenBank/DDBJ whole genome shotgun (WGS) entry which is preliminary data.</text>
</comment>
<reference evidence="2" key="1">
    <citation type="submission" date="2022-10" db="EMBL/GenBank/DDBJ databases">
        <title>Tapping the CABI collections for fungal endophytes: first genome assemblies for Collariella, Neodidymelliopsis, Ascochyta clinopodiicola, Didymella pomorum, Didymosphaeria variabile, Neocosmospora piperis and Neocucurbitaria cava.</title>
        <authorList>
            <person name="Hill R."/>
        </authorList>
    </citation>
    <scope>NUCLEOTIDE SEQUENCE</scope>
    <source>
        <strain evidence="2">IMI 356815</strain>
    </source>
</reference>
<accession>A0A9W8XS19</accession>
<dbReference type="AlphaFoldDB" id="A0A9W8XS19"/>
<evidence type="ECO:0000313" key="2">
    <source>
        <dbReference type="EMBL" id="KAJ4357841.1"/>
    </source>
</evidence>
<feature type="compositionally biased region" description="Low complexity" evidence="1">
    <location>
        <begin position="240"/>
        <end position="255"/>
    </location>
</feature>
<feature type="compositionally biased region" description="Pro residues" evidence="1">
    <location>
        <begin position="256"/>
        <end position="265"/>
    </location>
</feature>
<keyword evidence="3" id="KW-1185">Reference proteome</keyword>
<dbReference type="Proteomes" id="UP001140513">
    <property type="component" value="Unassembled WGS sequence"/>
</dbReference>
<evidence type="ECO:0000256" key="1">
    <source>
        <dbReference type="SAM" id="MobiDB-lite"/>
    </source>
</evidence>
<dbReference type="GeneID" id="80905947"/>
<sequence length="322" mass="35747">MPVLYYRPDGDQRGVTITLTSHTWGKLGAKPACLLRFQFDIQYGRDQRFMEAALTLFFTSSASHADPEITDYGPVHVESNPTSEEHVNKSTGQVAVSMPMVEGVETSVGAERQSSWTQLHSGKMQGHRGLQKGSQVLNKLSWQMEEDGRAKSGVFKISRAAAVVLSEGDFVVSAEKPWTTPMGWSWTPHNKKLKVKNPVTIKFEEGTQNFEDLTGDDWNNMVLLGNGPRLLGTQSTPSLAATPSQTPTTDAATPAPAEPSSPTLPPFKWSDKHGRWYYQNGSNYVWVQGPWGQEKNASLSWQKHPDGVEKYYDGGEWLAFLE</sequence>
<name>A0A9W8XS19_9PLEO</name>
<dbReference type="RefSeq" id="XP_056074700.1">
    <property type="nucleotide sequence ID" value="XM_056211227.1"/>
</dbReference>
<dbReference type="EMBL" id="JAPEUX010000002">
    <property type="protein sequence ID" value="KAJ4357841.1"/>
    <property type="molecule type" value="Genomic_DNA"/>
</dbReference>
<evidence type="ECO:0000313" key="3">
    <source>
        <dbReference type="Proteomes" id="UP001140513"/>
    </source>
</evidence>